<feature type="region of interest" description="Disordered" evidence="1">
    <location>
        <begin position="50"/>
        <end position="143"/>
    </location>
</feature>
<proteinExistence type="predicted"/>
<accession>A0ABQ2GV07</accession>
<reference evidence="3" key="1">
    <citation type="journal article" date="2019" name="Int. J. Syst. Evol. Microbiol.">
        <title>The Global Catalogue of Microorganisms (GCM) 10K type strain sequencing project: providing services to taxonomists for standard genome sequencing and annotation.</title>
        <authorList>
            <consortium name="The Broad Institute Genomics Platform"/>
            <consortium name="The Broad Institute Genome Sequencing Center for Infectious Disease"/>
            <person name="Wu L."/>
            <person name="Ma J."/>
        </authorList>
    </citation>
    <scope>NUCLEOTIDE SEQUENCE [LARGE SCALE GENOMIC DNA]</scope>
    <source>
        <strain evidence="3">JCM 15443</strain>
    </source>
</reference>
<gene>
    <name evidence="2" type="ORF">GCM10010841_21860</name>
</gene>
<protein>
    <submittedName>
        <fullName evidence="2">Uncharacterized protein</fullName>
    </submittedName>
</protein>
<comment type="caution">
    <text evidence="2">The sequence shown here is derived from an EMBL/GenBank/DDBJ whole genome shotgun (WGS) entry which is preliminary data.</text>
</comment>
<name>A0ABQ2GV07_9DEIO</name>
<feature type="compositionally biased region" description="Basic and acidic residues" evidence="1">
    <location>
        <begin position="76"/>
        <end position="93"/>
    </location>
</feature>
<feature type="compositionally biased region" description="Basic and acidic residues" evidence="1">
    <location>
        <begin position="131"/>
        <end position="143"/>
    </location>
</feature>
<keyword evidence="3" id="KW-1185">Reference proteome</keyword>
<organism evidence="2 3">
    <name type="scientific">Deinococcus aerophilus</name>
    <dbReference type="NCBI Taxonomy" id="522488"/>
    <lineage>
        <taxon>Bacteria</taxon>
        <taxon>Thermotogati</taxon>
        <taxon>Deinococcota</taxon>
        <taxon>Deinococci</taxon>
        <taxon>Deinococcales</taxon>
        <taxon>Deinococcaceae</taxon>
        <taxon>Deinococcus</taxon>
    </lineage>
</organism>
<evidence type="ECO:0000313" key="2">
    <source>
        <dbReference type="EMBL" id="GGM12909.1"/>
    </source>
</evidence>
<evidence type="ECO:0000256" key="1">
    <source>
        <dbReference type="SAM" id="MobiDB-lite"/>
    </source>
</evidence>
<sequence>MFRVCLSPSRYRRCWKRSGPDSVKWDQREIREPLDLQSLKEVCIPLGSPLTPAPWWQPTMKGMTDKSDNPTFSTEMTDKQRTEVRGETPRGAKVEQGAHASQEYIDENIERDSSAGFVDPGGWKGVDYSGTEDKTEKKKDDEQ</sequence>
<dbReference type="Proteomes" id="UP000661918">
    <property type="component" value="Unassembled WGS sequence"/>
</dbReference>
<dbReference type="EMBL" id="BMOM01000017">
    <property type="protein sequence ID" value="GGM12909.1"/>
    <property type="molecule type" value="Genomic_DNA"/>
</dbReference>
<evidence type="ECO:0000313" key="3">
    <source>
        <dbReference type="Proteomes" id="UP000661918"/>
    </source>
</evidence>